<proteinExistence type="predicted"/>
<gene>
    <name evidence="1" type="ORF">BOTCAL_0354g00060</name>
</gene>
<evidence type="ECO:0000313" key="1">
    <source>
        <dbReference type="EMBL" id="TEY44349.1"/>
    </source>
</evidence>
<name>A0A4Y8CSE9_9HELO</name>
<accession>A0A4Y8CSE9</accession>
<reference evidence="1 2" key="1">
    <citation type="submission" date="2017-11" db="EMBL/GenBank/DDBJ databases">
        <title>Comparative genomics of Botrytis spp.</title>
        <authorList>
            <person name="Valero-Jimenez C.A."/>
            <person name="Tapia P."/>
            <person name="Veloso J."/>
            <person name="Silva-Moreno E."/>
            <person name="Staats M."/>
            <person name="Valdes J.H."/>
            <person name="Van Kan J.A.L."/>
        </authorList>
    </citation>
    <scope>NUCLEOTIDE SEQUENCE [LARGE SCALE GENOMIC DNA]</scope>
    <source>
        <strain evidence="1 2">MUCL2830</strain>
    </source>
</reference>
<evidence type="ECO:0000313" key="2">
    <source>
        <dbReference type="Proteomes" id="UP000297299"/>
    </source>
</evidence>
<dbReference type="Proteomes" id="UP000297299">
    <property type="component" value="Unassembled WGS sequence"/>
</dbReference>
<dbReference type="EMBL" id="PHWZ01000353">
    <property type="protein sequence ID" value="TEY44349.1"/>
    <property type="molecule type" value="Genomic_DNA"/>
</dbReference>
<sequence>MVDCLGGFRTFGSPIVLQMKEGRCYHCVGSVDLETAILERESRVTNERWKKLPLCEDWWWSWKSRFSKRTGDVNSEPAIQSAICPRSDLDLCDLLSSDLAEQFPLLEVETVELASVDELGEVFVRHAKDDFAAGEAGELVDGCDEIEEDVAVVGLFDIEAVFGKCH</sequence>
<organism evidence="1 2">
    <name type="scientific">Botryotinia calthae</name>
    <dbReference type="NCBI Taxonomy" id="38488"/>
    <lineage>
        <taxon>Eukaryota</taxon>
        <taxon>Fungi</taxon>
        <taxon>Dikarya</taxon>
        <taxon>Ascomycota</taxon>
        <taxon>Pezizomycotina</taxon>
        <taxon>Leotiomycetes</taxon>
        <taxon>Helotiales</taxon>
        <taxon>Sclerotiniaceae</taxon>
        <taxon>Botryotinia</taxon>
    </lineage>
</organism>
<keyword evidence="2" id="KW-1185">Reference proteome</keyword>
<dbReference type="AlphaFoldDB" id="A0A4Y8CSE9"/>
<protein>
    <submittedName>
        <fullName evidence="1">Uncharacterized protein</fullName>
    </submittedName>
</protein>
<comment type="caution">
    <text evidence="1">The sequence shown here is derived from an EMBL/GenBank/DDBJ whole genome shotgun (WGS) entry which is preliminary data.</text>
</comment>